<gene>
    <name evidence="2" type="ORF">SRS1_15314</name>
</gene>
<feature type="compositionally biased region" description="Polar residues" evidence="1">
    <location>
        <begin position="215"/>
        <end position="225"/>
    </location>
</feature>
<dbReference type="EMBL" id="LT795067">
    <property type="protein sequence ID" value="SJX64885.1"/>
    <property type="molecule type" value="Genomic_DNA"/>
</dbReference>
<feature type="compositionally biased region" description="Basic and acidic residues" evidence="1">
    <location>
        <begin position="585"/>
        <end position="594"/>
    </location>
</feature>
<feature type="compositionally biased region" description="Low complexity" evidence="1">
    <location>
        <begin position="600"/>
        <end position="614"/>
    </location>
</feature>
<name>A0A2N8UIW3_9BASI</name>
<evidence type="ECO:0000256" key="1">
    <source>
        <dbReference type="SAM" id="MobiDB-lite"/>
    </source>
</evidence>
<feature type="region of interest" description="Disordered" evidence="1">
    <location>
        <begin position="1"/>
        <end position="345"/>
    </location>
</feature>
<proteinExistence type="predicted"/>
<feature type="compositionally biased region" description="Basic and acidic residues" evidence="1">
    <location>
        <begin position="103"/>
        <end position="114"/>
    </location>
</feature>
<sequence length="785" mass="84752">MVTTRLTKRSEPEPATRASRGKPAAGRAQAASSSSAKASRTLRSDENAPVGRRVLGDIQNVVAEGKTAIEARSSRRKPLSDRNAPVPTPASRSSDKPKRARESRHESDDFEKTFMKSTLSKSTRKLAEPKSVPAPKAAASGSRRERPRQDRGSQATFSHVEIPTSSSSKANQKQSLSSQIEAGERRALKAAPSHKELTRLSPGLDEDDLEYFDVSTLQQPAQSAQVAPKTAKRNKALRTEDKDSDEDTSPSQGSHGSSDKENVPPPADLSRSRASNRTTTTRARGIVLGAIEDGQPTHSTPISSKAKAAKGRASKSTYLDDVFLDESIHSSEPDSPGVARRAEPLPASAQQLLDYQERGVSKVKAWKAAGHDEARKARHDSPGSGRDDGSVASWPSRDDPSVGAVDRDGDTDNDDMDEFGFFTAEHKVRARRSQARDESVEPSEPSEDDDSDPFLDLPTDAPVNTTSDDRRLAEQAFGLMSSPAIHRRQISSPTPEASSVVFIGDRKLESAQRSGAGDDDDDDVEVKVEAEATKRVTRRSTKRKSDVAAAEDTSAPVDLSQEFSPRKSSTRAAKARKSVSGIPLKKTDKKEQAVLDKLAAAESSSPANSDASYSPRAGRSTTKKSASSSPAKKLRMDEIVDLLPRAKRPQSGAKAKGSQSKKKKTSTTAARKGKAASVARASTSRSKGKKAKGRAVQDDDDDDDDGEDDVDESPDEKPTRSKRKRNTGSKAKKGKARAETDSSDEDDWMAAVGSSQIHSDDSERTKRLKEFRAAEKYHLEVEDVL</sequence>
<feature type="compositionally biased region" description="Polar residues" evidence="1">
    <location>
        <begin position="152"/>
        <end position="180"/>
    </location>
</feature>
<evidence type="ECO:0000313" key="2">
    <source>
        <dbReference type="EMBL" id="SJX64885.1"/>
    </source>
</evidence>
<feature type="compositionally biased region" description="Low complexity" evidence="1">
    <location>
        <begin position="272"/>
        <end position="284"/>
    </location>
</feature>
<feature type="compositionally biased region" description="Basic and acidic residues" evidence="1">
    <location>
        <begin position="369"/>
        <end position="389"/>
    </location>
</feature>
<feature type="compositionally biased region" description="Low complexity" evidence="1">
    <location>
        <begin position="129"/>
        <end position="141"/>
    </location>
</feature>
<feature type="compositionally biased region" description="Acidic residues" evidence="1">
    <location>
        <begin position="440"/>
        <end position="453"/>
    </location>
</feature>
<reference evidence="2 3" key="1">
    <citation type="submission" date="2017-02" db="EMBL/GenBank/DDBJ databases">
        <authorList>
            <person name="Peterson S.W."/>
        </authorList>
    </citation>
    <scope>NUCLEOTIDE SEQUENCE [LARGE SCALE GENOMIC DNA]</scope>
    <source>
        <strain evidence="2 3">SRS1_H2-8</strain>
    </source>
</reference>
<feature type="compositionally biased region" description="Basic and acidic residues" evidence="1">
    <location>
        <begin position="182"/>
        <end position="198"/>
    </location>
</feature>
<dbReference type="Proteomes" id="UP000239563">
    <property type="component" value="Chromosome XIV"/>
</dbReference>
<feature type="compositionally biased region" description="Basic and acidic residues" evidence="1">
    <location>
        <begin position="396"/>
        <end position="410"/>
    </location>
</feature>
<evidence type="ECO:0000313" key="3">
    <source>
        <dbReference type="Proteomes" id="UP000239563"/>
    </source>
</evidence>
<feature type="region of interest" description="Disordered" evidence="1">
    <location>
        <begin position="361"/>
        <end position="470"/>
    </location>
</feature>
<feature type="compositionally biased region" description="Polar residues" evidence="1">
    <location>
        <begin position="561"/>
        <end position="571"/>
    </location>
</feature>
<organism evidence="2 3">
    <name type="scientific">Sporisorium reilianum f. sp. reilianum</name>
    <dbReference type="NCBI Taxonomy" id="72559"/>
    <lineage>
        <taxon>Eukaryota</taxon>
        <taxon>Fungi</taxon>
        <taxon>Dikarya</taxon>
        <taxon>Basidiomycota</taxon>
        <taxon>Ustilaginomycotina</taxon>
        <taxon>Ustilaginomycetes</taxon>
        <taxon>Ustilaginales</taxon>
        <taxon>Ustilaginaceae</taxon>
        <taxon>Sporisorium</taxon>
    </lineage>
</organism>
<feature type="region of interest" description="Disordered" evidence="1">
    <location>
        <begin position="533"/>
        <end position="764"/>
    </location>
</feature>
<dbReference type="AlphaFoldDB" id="A0A2N8UIW3"/>
<feature type="compositionally biased region" description="Low complexity" evidence="1">
    <location>
        <begin position="24"/>
        <end position="41"/>
    </location>
</feature>
<feature type="compositionally biased region" description="Low complexity" evidence="1">
    <location>
        <begin position="666"/>
        <end position="685"/>
    </location>
</feature>
<feature type="compositionally biased region" description="Basic residues" evidence="1">
    <location>
        <begin position="720"/>
        <end position="735"/>
    </location>
</feature>
<feature type="compositionally biased region" description="Basic and acidic residues" evidence="1">
    <location>
        <begin position="142"/>
        <end position="151"/>
    </location>
</feature>
<feature type="region of interest" description="Disordered" evidence="1">
    <location>
        <begin position="484"/>
        <end position="503"/>
    </location>
</feature>
<feature type="compositionally biased region" description="Acidic residues" evidence="1">
    <location>
        <begin position="698"/>
        <end position="714"/>
    </location>
</feature>
<accession>A0A2N8UIW3</accession>
<protein>
    <submittedName>
        <fullName evidence="2">Uncharacterized protein</fullName>
    </submittedName>
</protein>